<dbReference type="Proteomes" id="UP000276888">
    <property type="component" value="Chromosome"/>
</dbReference>
<keyword evidence="2" id="KW-1133">Transmembrane helix</keyword>
<name>A0A3Q9IXS4_9MICO</name>
<feature type="transmembrane region" description="Helical" evidence="2">
    <location>
        <begin position="41"/>
        <end position="65"/>
    </location>
</feature>
<dbReference type="EMBL" id="CP031423">
    <property type="protein sequence ID" value="AZS35442.1"/>
    <property type="molecule type" value="Genomic_DNA"/>
</dbReference>
<keyword evidence="2" id="KW-0472">Membrane</keyword>
<evidence type="ECO:0000313" key="3">
    <source>
        <dbReference type="EMBL" id="AZS35442.1"/>
    </source>
</evidence>
<protein>
    <submittedName>
        <fullName evidence="3">Uncharacterized protein</fullName>
    </submittedName>
</protein>
<feature type="region of interest" description="Disordered" evidence="1">
    <location>
        <begin position="1"/>
        <end position="24"/>
    </location>
</feature>
<gene>
    <name evidence="3" type="ORF">CVS47_00034</name>
</gene>
<reference evidence="3 4" key="1">
    <citation type="submission" date="2018-08" db="EMBL/GenBank/DDBJ databases">
        <title>Microbacterium lemovicicum sp. nov., a bacterium isolated from a natural uranium-rich soil.</title>
        <authorList>
            <person name="ORTET P."/>
        </authorList>
    </citation>
    <scope>NUCLEOTIDE SEQUENCE [LARGE SCALE GENOMIC DNA]</scope>
    <source>
        <strain evidence="3 4">Viu22</strain>
    </source>
</reference>
<sequence>MSAPPPAPAGPADDGSGAPDPRPAGARTRLVAWADRVPTGWFAGILTACFLGVTAAFGGLSAVAAPPLPELRAGETHRNDQFSLTVERAVLIDELSDAGVSVEAGQRVLAVVLTVENEWDRALAASSGPSGREGVIGSVRIDELGDVPADAVARLDDATNSPYLQPGVPAELVLTWAVDADSVSDGEELHVVLRDMSLSTGQLVTYGQWWDSPVAAARLAVDVTDVGTGADASAQDGGDG</sequence>
<keyword evidence="4" id="KW-1185">Reference proteome</keyword>
<dbReference type="KEGG" id="mlv:CVS47_00034"/>
<evidence type="ECO:0000256" key="1">
    <source>
        <dbReference type="SAM" id="MobiDB-lite"/>
    </source>
</evidence>
<proteinExistence type="predicted"/>
<evidence type="ECO:0000256" key="2">
    <source>
        <dbReference type="SAM" id="Phobius"/>
    </source>
</evidence>
<dbReference type="AlphaFoldDB" id="A0A3Q9IXS4"/>
<keyword evidence="2" id="KW-0812">Transmembrane</keyword>
<dbReference type="RefSeq" id="WP_241240216.1">
    <property type="nucleotide sequence ID" value="NZ_CP031423.1"/>
</dbReference>
<evidence type="ECO:0000313" key="4">
    <source>
        <dbReference type="Proteomes" id="UP000276888"/>
    </source>
</evidence>
<feature type="compositionally biased region" description="Low complexity" evidence="1">
    <location>
        <begin position="10"/>
        <end position="24"/>
    </location>
</feature>
<accession>A0A3Q9IXS4</accession>
<organism evidence="3 4">
    <name type="scientific">Microbacterium lemovicicum</name>
    <dbReference type="NCBI Taxonomy" id="1072463"/>
    <lineage>
        <taxon>Bacteria</taxon>
        <taxon>Bacillati</taxon>
        <taxon>Actinomycetota</taxon>
        <taxon>Actinomycetes</taxon>
        <taxon>Micrococcales</taxon>
        <taxon>Microbacteriaceae</taxon>
        <taxon>Microbacterium</taxon>
    </lineage>
</organism>